<dbReference type="GO" id="GO:0016746">
    <property type="term" value="F:acyltransferase activity"/>
    <property type="evidence" value="ECO:0007669"/>
    <property type="project" value="UniProtKB-KW"/>
</dbReference>
<evidence type="ECO:0000256" key="9">
    <source>
        <dbReference type="ARBA" id="ARBA00023136"/>
    </source>
</evidence>
<dbReference type="GeneID" id="28940130"/>
<dbReference type="EMBL" id="LFWA01000006">
    <property type="protein sequence ID" value="KTW31060.1"/>
    <property type="molecule type" value="Genomic_DNA"/>
</dbReference>
<gene>
    <name evidence="14" type="ORF">T551_01612</name>
</gene>
<dbReference type="STRING" id="1408657.A0A0W4ZRR7"/>
<keyword evidence="11" id="KW-1208">Phospholipid metabolism</keyword>
<dbReference type="PANTHER" id="PTHR31201:SF1">
    <property type="entry name" value="GLYCEROPHOSPHOCHOLINE ACYLTRANSFERASE 1"/>
    <property type="match status" value="1"/>
</dbReference>
<keyword evidence="9 13" id="KW-0472">Membrane</keyword>
<evidence type="ECO:0000256" key="8">
    <source>
        <dbReference type="ARBA" id="ARBA00023098"/>
    </source>
</evidence>
<dbReference type="Proteomes" id="UP000053447">
    <property type="component" value="Unassembled WGS sequence"/>
</dbReference>
<dbReference type="OrthoDB" id="406287at2759"/>
<evidence type="ECO:0000256" key="7">
    <source>
        <dbReference type="ARBA" id="ARBA00022989"/>
    </source>
</evidence>
<keyword evidence="8" id="KW-0443">Lipid metabolism</keyword>
<feature type="transmembrane region" description="Helical" evidence="13">
    <location>
        <begin position="257"/>
        <end position="278"/>
    </location>
</feature>
<evidence type="ECO:0000256" key="6">
    <source>
        <dbReference type="ARBA" id="ARBA00022692"/>
    </source>
</evidence>
<evidence type="ECO:0000256" key="4">
    <source>
        <dbReference type="ARBA" id="ARBA00022516"/>
    </source>
</evidence>
<keyword evidence="7 13" id="KW-1133">Transmembrane helix</keyword>
<keyword evidence="10" id="KW-0594">Phospholipid biosynthesis</keyword>
<evidence type="ECO:0000256" key="11">
    <source>
        <dbReference type="ARBA" id="ARBA00023264"/>
    </source>
</evidence>
<name>A0A0W4ZRR7_PNEJ7</name>
<feature type="transmembrane region" description="Helical" evidence="13">
    <location>
        <begin position="160"/>
        <end position="179"/>
    </location>
</feature>
<keyword evidence="12" id="KW-0012">Acyltransferase</keyword>
<protein>
    <recommendedName>
        <fullName evidence="3">Glycerophosphocholine acyltransferase 1</fullName>
    </recommendedName>
</protein>
<dbReference type="Pfam" id="PF10998">
    <property type="entry name" value="DUF2838"/>
    <property type="match status" value="1"/>
</dbReference>
<feature type="transmembrane region" description="Helical" evidence="13">
    <location>
        <begin position="111"/>
        <end position="130"/>
    </location>
</feature>
<evidence type="ECO:0000256" key="2">
    <source>
        <dbReference type="ARBA" id="ARBA00006675"/>
    </source>
</evidence>
<keyword evidence="4" id="KW-0444">Lipid biosynthesis</keyword>
<dbReference type="GO" id="GO:0016020">
    <property type="term" value="C:membrane"/>
    <property type="evidence" value="ECO:0007669"/>
    <property type="project" value="UniProtKB-SubCell"/>
</dbReference>
<dbReference type="eggNOG" id="KOG2895">
    <property type="taxonomic scope" value="Eukaryota"/>
</dbReference>
<evidence type="ECO:0000256" key="13">
    <source>
        <dbReference type="SAM" id="Phobius"/>
    </source>
</evidence>
<keyword evidence="15" id="KW-1185">Reference proteome</keyword>
<keyword evidence="6 13" id="KW-0812">Transmembrane</keyword>
<organism evidence="14 15">
    <name type="scientific">Pneumocystis jirovecii (strain RU7)</name>
    <name type="common">Human pneumocystis pneumonia agent</name>
    <dbReference type="NCBI Taxonomy" id="1408657"/>
    <lineage>
        <taxon>Eukaryota</taxon>
        <taxon>Fungi</taxon>
        <taxon>Dikarya</taxon>
        <taxon>Ascomycota</taxon>
        <taxon>Taphrinomycotina</taxon>
        <taxon>Pneumocystomycetes</taxon>
        <taxon>Pneumocystaceae</taxon>
        <taxon>Pneumocystis</taxon>
    </lineage>
</organism>
<sequence length="444" mass="51982">MGSEENTPQIPSRKKSSLSFSGYIGDDDLEFSILTFFGVFDSISNVPIKTLGSLNRHVRKKRDEFRENKVRPLQRKVDKELEKLKGRIADKVDKLQKKWVDGNVVRARDKVAFVLGVGNVFFSALLMGMIPQNFHVWYSVQILYFMPLRYITYHRKGMHYFIADLCYWVNMMLLVYLWILPSSKFLLVSTYFLSFGPLSWAIIAWKNSLVFHSMDKVTSLFIHIFPPTVLHTIIHIVPAGYTYKRFPALGKLEHIDIFPAFIATSIAYFVWQILYYIFIQVRRREKISAGRPTSFTWLLKSYSKTWIGKLVLKLPEPTRPFAFMAIQYIYTLITMAPCPWWYSHKKSSTIFLISLFAWSVWNGASYYVDVFGRRFQKELEDLRREVSTYENPNTPYLSKVDDIVISGDSFLNTCSNALKTEFQLNEFVNSDVNDNNEINYLRKR</sequence>
<comment type="subcellular location">
    <subcellularLocation>
        <location evidence="1">Membrane</location>
        <topology evidence="1">Multi-pass membrane protein</topology>
    </subcellularLocation>
</comment>
<evidence type="ECO:0000313" key="15">
    <source>
        <dbReference type="Proteomes" id="UP000053447"/>
    </source>
</evidence>
<evidence type="ECO:0000256" key="10">
    <source>
        <dbReference type="ARBA" id="ARBA00023209"/>
    </source>
</evidence>
<accession>A0A0W4ZRR7</accession>
<dbReference type="AlphaFoldDB" id="A0A0W4ZRR7"/>
<dbReference type="VEuPathDB" id="FungiDB:T551_01612"/>
<feature type="transmembrane region" description="Helical" evidence="13">
    <location>
        <begin position="185"/>
        <end position="205"/>
    </location>
</feature>
<feature type="transmembrane region" description="Helical" evidence="13">
    <location>
        <begin position="348"/>
        <end position="368"/>
    </location>
</feature>
<proteinExistence type="inferred from homology"/>
<comment type="similarity">
    <text evidence="2">Belongs to the GPC1 family.</text>
</comment>
<dbReference type="RefSeq" id="XP_018230050.1">
    <property type="nucleotide sequence ID" value="XM_018373875.1"/>
</dbReference>
<evidence type="ECO:0000313" key="14">
    <source>
        <dbReference type="EMBL" id="KTW31060.1"/>
    </source>
</evidence>
<feature type="transmembrane region" description="Helical" evidence="13">
    <location>
        <begin position="321"/>
        <end position="342"/>
    </location>
</feature>
<evidence type="ECO:0000256" key="12">
    <source>
        <dbReference type="ARBA" id="ARBA00023315"/>
    </source>
</evidence>
<evidence type="ECO:0000256" key="5">
    <source>
        <dbReference type="ARBA" id="ARBA00022679"/>
    </source>
</evidence>
<keyword evidence="5" id="KW-0808">Transferase</keyword>
<feature type="transmembrane region" description="Helical" evidence="13">
    <location>
        <begin position="136"/>
        <end position="153"/>
    </location>
</feature>
<dbReference type="GO" id="GO:0006656">
    <property type="term" value="P:phosphatidylcholine biosynthetic process"/>
    <property type="evidence" value="ECO:0007669"/>
    <property type="project" value="TreeGrafter"/>
</dbReference>
<dbReference type="InterPro" id="IPR021261">
    <property type="entry name" value="GPCAT"/>
</dbReference>
<comment type="caution">
    <text evidence="14">The sequence shown here is derived from an EMBL/GenBank/DDBJ whole genome shotgun (WGS) entry which is preliminary data.</text>
</comment>
<dbReference type="PANTHER" id="PTHR31201">
    <property type="entry name" value="OS01G0585100 PROTEIN"/>
    <property type="match status" value="1"/>
</dbReference>
<feature type="transmembrane region" description="Helical" evidence="13">
    <location>
        <begin position="217"/>
        <end position="237"/>
    </location>
</feature>
<reference evidence="15" key="1">
    <citation type="journal article" date="2016" name="Nat. Commun.">
        <title>Genome analysis of three Pneumocystis species reveals adaptation mechanisms to life exclusively in mammalian hosts.</title>
        <authorList>
            <person name="Ma L."/>
            <person name="Chen Z."/>
            <person name="Huang D.W."/>
            <person name="Kutty G."/>
            <person name="Ishihara M."/>
            <person name="Wang H."/>
            <person name="Abouelleil A."/>
            <person name="Bishop L."/>
            <person name="Davey E."/>
            <person name="Deng R."/>
            <person name="Deng X."/>
            <person name="Fan L."/>
            <person name="Fantoni G."/>
            <person name="Fitzgerald M."/>
            <person name="Gogineni E."/>
            <person name="Goldberg J.M."/>
            <person name="Handley G."/>
            <person name="Hu X."/>
            <person name="Huber C."/>
            <person name="Jiao X."/>
            <person name="Jones K."/>
            <person name="Levin J.Z."/>
            <person name="Liu Y."/>
            <person name="Macdonald P."/>
            <person name="Melnikov A."/>
            <person name="Raley C."/>
            <person name="Sassi M."/>
            <person name="Sherman B.T."/>
            <person name="Song X."/>
            <person name="Sykes S."/>
            <person name="Tran B."/>
            <person name="Walsh L."/>
            <person name="Xia Y."/>
            <person name="Yang J."/>
            <person name="Young S."/>
            <person name="Zeng Q."/>
            <person name="Zheng X."/>
            <person name="Stephens R."/>
            <person name="Nusbaum C."/>
            <person name="Birren B.W."/>
            <person name="Azadi P."/>
            <person name="Lempicki R.A."/>
            <person name="Cuomo C.A."/>
            <person name="Kovacs J.A."/>
        </authorList>
    </citation>
    <scope>NUCLEOTIDE SEQUENCE [LARGE SCALE GENOMIC DNA]</scope>
    <source>
        <strain evidence="15">RU7</strain>
    </source>
</reference>
<evidence type="ECO:0000256" key="3">
    <source>
        <dbReference type="ARBA" id="ARBA00019082"/>
    </source>
</evidence>
<evidence type="ECO:0000256" key="1">
    <source>
        <dbReference type="ARBA" id="ARBA00004141"/>
    </source>
</evidence>